<evidence type="ECO:0000256" key="7">
    <source>
        <dbReference type="ARBA" id="ARBA00023136"/>
    </source>
</evidence>
<evidence type="ECO:0000313" key="11">
    <source>
        <dbReference type="EMBL" id="KJY30741.1"/>
    </source>
</evidence>
<dbReference type="PATRIC" id="fig|68223.7.peg.8531"/>
<comment type="similarity">
    <text evidence="2 8">Belongs to the MIP/aquaporin (TC 1.A.8) family.</text>
</comment>
<proteinExistence type="inferred from homology"/>
<dbReference type="SUPFAM" id="SSF81338">
    <property type="entry name" value="Aquaporin-like"/>
    <property type="match status" value="1"/>
</dbReference>
<dbReference type="InterPro" id="IPR000425">
    <property type="entry name" value="MIP"/>
</dbReference>
<organism evidence="11 12">
    <name type="scientific">Streptomyces katrae</name>
    <dbReference type="NCBI Taxonomy" id="68223"/>
    <lineage>
        <taxon>Bacteria</taxon>
        <taxon>Bacillati</taxon>
        <taxon>Actinomycetota</taxon>
        <taxon>Actinomycetes</taxon>
        <taxon>Kitasatosporales</taxon>
        <taxon>Streptomycetaceae</taxon>
        <taxon>Streptomyces</taxon>
    </lineage>
</organism>
<dbReference type="PRINTS" id="PR00783">
    <property type="entry name" value="MINTRINSICP"/>
</dbReference>
<keyword evidence="7 10" id="KW-0472">Membrane</keyword>
<comment type="subcellular location">
    <subcellularLocation>
        <location evidence="1">Cell membrane</location>
        <topology evidence="1">Multi-pass membrane protein</topology>
    </subcellularLocation>
</comment>
<evidence type="ECO:0000256" key="2">
    <source>
        <dbReference type="ARBA" id="ARBA00006175"/>
    </source>
</evidence>
<dbReference type="AlphaFoldDB" id="A0A0F4JCM8"/>
<feature type="region of interest" description="Disordered" evidence="9">
    <location>
        <begin position="261"/>
        <end position="281"/>
    </location>
</feature>
<dbReference type="Proteomes" id="UP000033551">
    <property type="component" value="Unassembled WGS sequence"/>
</dbReference>
<dbReference type="STRING" id="68223.GCA_002028425_00216"/>
<dbReference type="Pfam" id="PF00230">
    <property type="entry name" value="MIP"/>
    <property type="match status" value="1"/>
</dbReference>
<dbReference type="PROSITE" id="PS00221">
    <property type="entry name" value="MIP"/>
    <property type="match status" value="1"/>
</dbReference>
<gene>
    <name evidence="11" type="ORF">VR44_19600</name>
</gene>
<evidence type="ECO:0000256" key="8">
    <source>
        <dbReference type="RuleBase" id="RU000477"/>
    </source>
</evidence>
<dbReference type="OrthoDB" id="9807293at2"/>
<accession>A0A0F4JCM8</accession>
<dbReference type="InterPro" id="IPR023271">
    <property type="entry name" value="Aquaporin-like"/>
</dbReference>
<evidence type="ECO:0008006" key="13">
    <source>
        <dbReference type="Google" id="ProtNLM"/>
    </source>
</evidence>
<name>A0A0F4JCM8_9ACTN</name>
<dbReference type="GO" id="GO:0015250">
    <property type="term" value="F:water channel activity"/>
    <property type="evidence" value="ECO:0007669"/>
    <property type="project" value="TreeGrafter"/>
</dbReference>
<evidence type="ECO:0000256" key="6">
    <source>
        <dbReference type="ARBA" id="ARBA00022989"/>
    </source>
</evidence>
<feature type="transmembrane region" description="Helical" evidence="10">
    <location>
        <begin position="182"/>
        <end position="199"/>
    </location>
</feature>
<comment type="caution">
    <text evidence="11">The sequence shown here is derived from an EMBL/GenBank/DDBJ whole genome shotgun (WGS) entry which is preliminary data.</text>
</comment>
<evidence type="ECO:0000256" key="10">
    <source>
        <dbReference type="SAM" id="Phobius"/>
    </source>
</evidence>
<reference evidence="11 12" key="1">
    <citation type="submission" date="2015-02" db="EMBL/GenBank/DDBJ databases">
        <authorList>
            <person name="Ju K.-S."/>
            <person name="Doroghazi J.R."/>
            <person name="Metcalf W."/>
        </authorList>
    </citation>
    <scope>NUCLEOTIDE SEQUENCE [LARGE SCALE GENOMIC DNA]</scope>
    <source>
        <strain evidence="11 12">NRRL ISP-5550</strain>
    </source>
</reference>
<feature type="transmembrane region" description="Helical" evidence="10">
    <location>
        <begin position="156"/>
        <end position="175"/>
    </location>
</feature>
<keyword evidence="12" id="KW-1185">Reference proteome</keyword>
<feature type="transmembrane region" description="Helical" evidence="10">
    <location>
        <begin position="227"/>
        <end position="249"/>
    </location>
</feature>
<evidence type="ECO:0000256" key="4">
    <source>
        <dbReference type="ARBA" id="ARBA00022475"/>
    </source>
</evidence>
<dbReference type="InterPro" id="IPR034294">
    <property type="entry name" value="Aquaporin_transptr"/>
</dbReference>
<protein>
    <recommendedName>
        <fullName evidence="13">Aquaporin family protein</fullName>
    </recommendedName>
</protein>
<keyword evidence="3 8" id="KW-0813">Transport</keyword>
<dbReference type="EMBL" id="JZWV01000542">
    <property type="protein sequence ID" value="KJY30741.1"/>
    <property type="molecule type" value="Genomic_DNA"/>
</dbReference>
<keyword evidence="6 10" id="KW-1133">Transmembrane helix</keyword>
<feature type="transmembrane region" description="Helical" evidence="10">
    <location>
        <begin position="77"/>
        <end position="106"/>
    </location>
</feature>
<keyword evidence="4" id="KW-1003">Cell membrane</keyword>
<evidence type="ECO:0000256" key="9">
    <source>
        <dbReference type="SAM" id="MobiDB-lite"/>
    </source>
</evidence>
<sequence length="281" mass="28532">MGAPRGPGEAVRTAGDPRRISEGPRVSAPAPLLRRAVVEGLGTAALVAVVVGSGIQATELTHDVGTQLLANSLATVFGLGVLIAFLGPVSGAHFNPAVTLAAWFTGRRTGDGLDLRDVAACLPAQVVGAIGGAVLADAMFGKPLVAFSTHERWAGHLWLAEVVATAGLVWLIFGLTRAGRAHLAPLLVASYIGAAYWFTSSTSFANPAVTIGRAFTDTFAGIAPTSVLPFLAAQLLGAAAGLVLVAVCFGRPAAVGEDEAVVPPAGQQPTTRSTEESALAR</sequence>
<evidence type="ECO:0000313" key="12">
    <source>
        <dbReference type="Proteomes" id="UP000033551"/>
    </source>
</evidence>
<evidence type="ECO:0000256" key="3">
    <source>
        <dbReference type="ARBA" id="ARBA00022448"/>
    </source>
</evidence>
<dbReference type="PANTHER" id="PTHR19139:SF199">
    <property type="entry name" value="MIP17260P"/>
    <property type="match status" value="1"/>
</dbReference>
<dbReference type="PANTHER" id="PTHR19139">
    <property type="entry name" value="AQUAPORIN TRANSPORTER"/>
    <property type="match status" value="1"/>
</dbReference>
<feature type="region of interest" description="Disordered" evidence="9">
    <location>
        <begin position="1"/>
        <end position="25"/>
    </location>
</feature>
<keyword evidence="5 8" id="KW-0812">Transmembrane</keyword>
<dbReference type="GO" id="GO:0005886">
    <property type="term" value="C:plasma membrane"/>
    <property type="evidence" value="ECO:0007669"/>
    <property type="project" value="UniProtKB-SubCell"/>
</dbReference>
<evidence type="ECO:0000256" key="5">
    <source>
        <dbReference type="ARBA" id="ARBA00022692"/>
    </source>
</evidence>
<dbReference type="InterPro" id="IPR022357">
    <property type="entry name" value="MIP_CS"/>
</dbReference>
<evidence type="ECO:0000256" key="1">
    <source>
        <dbReference type="ARBA" id="ARBA00004651"/>
    </source>
</evidence>
<dbReference type="Gene3D" id="1.20.1080.10">
    <property type="entry name" value="Glycerol uptake facilitator protein"/>
    <property type="match status" value="2"/>
</dbReference>
<feature type="transmembrane region" description="Helical" evidence="10">
    <location>
        <begin position="36"/>
        <end position="57"/>
    </location>
</feature>